<dbReference type="InterPro" id="IPR051706">
    <property type="entry name" value="Glycosyltransferase_domain"/>
</dbReference>
<reference evidence="3" key="1">
    <citation type="submission" date="2016-03" db="EMBL/GenBank/DDBJ databases">
        <title>WGS of SAMN04393274.</title>
        <authorList>
            <person name="Adams M."/>
            <person name="Sutton G."/>
            <person name="Nelson K."/>
            <person name="Thaden J."/>
            <person name="Fowler V."/>
            <person name="Mccorrison J."/>
            <person name="Sanka R."/>
            <person name="Brinkac L."/>
            <person name="Nierman W."/>
        </authorList>
    </citation>
    <scope>NUCLEOTIDE SEQUENCE [LARGE SCALE GENOMIC DNA]</scope>
    <source>
        <strain evidence="3">GN06232</strain>
    </source>
</reference>
<dbReference type="Gene3D" id="3.90.550.20">
    <property type="match status" value="1"/>
</dbReference>
<keyword evidence="3" id="KW-1185">Reference proteome</keyword>
<comment type="caution">
    <text evidence="2">The sequence shown here is derived from an EMBL/GenBank/DDBJ whole genome shotgun (WGS) entry which is preliminary data.</text>
</comment>
<dbReference type="EMBL" id="LVVA01000018">
    <property type="protein sequence ID" value="KZR32297.1"/>
    <property type="molecule type" value="Genomic_DNA"/>
</dbReference>
<protein>
    <recommendedName>
        <fullName evidence="4">Mannosyltransferase</fullName>
    </recommendedName>
</protein>
<proteinExistence type="predicted"/>
<dbReference type="InterPro" id="IPR029044">
    <property type="entry name" value="Nucleotide-diphossugar_trans"/>
</dbReference>
<dbReference type="Pfam" id="PF04488">
    <property type="entry name" value="Gly_transf_sug"/>
    <property type="match status" value="1"/>
</dbReference>
<evidence type="ECO:0000313" key="2">
    <source>
        <dbReference type="EMBL" id="KZR32297.1"/>
    </source>
</evidence>
<gene>
    <name evidence="2" type="ORF">A3466_01595</name>
</gene>
<evidence type="ECO:0000256" key="1">
    <source>
        <dbReference type="ARBA" id="ARBA00022679"/>
    </source>
</evidence>
<sequence length="218" mass="24973">MRIPKIIHVVWIGDENKTPRKMIDTWKKNNPSWTVKVWNNAALRQTKWINKNHIDAMIKSGRMCGAADIMRYEILFHHGGFAIDADAICLRPLEDWLFDSQVCASMENEIVRPGLIANGFVASEPRSALVAELIMRLEQKKSVTYDLPWIVTGPKFLTDTVRELGYANITYWPSHYFLPEHFTGQRYLGPGRAFAHQLWGTTNGLNETLFEIDVPESA</sequence>
<evidence type="ECO:0008006" key="4">
    <source>
        <dbReference type="Google" id="ProtNLM"/>
    </source>
</evidence>
<organism evidence="2 3">
    <name type="scientific">Enterobacter genomosp. S</name>
    <dbReference type="NCBI Taxonomy" id="2364151"/>
    <lineage>
        <taxon>Bacteria</taxon>
        <taxon>Pseudomonadati</taxon>
        <taxon>Pseudomonadota</taxon>
        <taxon>Gammaproteobacteria</taxon>
        <taxon>Enterobacterales</taxon>
        <taxon>Enterobacteriaceae</taxon>
        <taxon>Enterobacter</taxon>
        <taxon>Enterobacter cloacae complex</taxon>
        <taxon>Enterobacter cloacae complex clade S</taxon>
    </lineage>
</organism>
<dbReference type="RefSeq" id="WP_063450821.1">
    <property type="nucleotide sequence ID" value="NZ_LVVA01000018.1"/>
</dbReference>
<keyword evidence="1" id="KW-0808">Transferase</keyword>
<dbReference type="PANTHER" id="PTHR32385:SF15">
    <property type="entry name" value="INOSITOL PHOSPHOCERAMIDE MANNOSYLTRANSFERASE 1"/>
    <property type="match status" value="1"/>
</dbReference>
<evidence type="ECO:0000313" key="3">
    <source>
        <dbReference type="Proteomes" id="UP000076880"/>
    </source>
</evidence>
<accession>A0ABR5YND7</accession>
<name>A0ABR5YND7_9ENTR</name>
<dbReference type="Proteomes" id="UP000076880">
    <property type="component" value="Unassembled WGS sequence"/>
</dbReference>
<dbReference type="SUPFAM" id="SSF53448">
    <property type="entry name" value="Nucleotide-diphospho-sugar transferases"/>
    <property type="match status" value="1"/>
</dbReference>
<dbReference type="PANTHER" id="PTHR32385">
    <property type="entry name" value="MANNOSYL PHOSPHORYLINOSITOL CERAMIDE SYNTHASE"/>
    <property type="match status" value="1"/>
</dbReference>
<dbReference type="InterPro" id="IPR007577">
    <property type="entry name" value="GlycoTrfase_DXD_sugar-bd_CS"/>
</dbReference>